<comment type="caution">
    <text evidence="9">The sequence shown here is derived from an EMBL/GenBank/DDBJ whole genome shotgun (WGS) entry which is preliminary data.</text>
</comment>
<dbReference type="GO" id="GO:0006352">
    <property type="term" value="P:DNA-templated transcription initiation"/>
    <property type="evidence" value="ECO:0007669"/>
    <property type="project" value="InterPro"/>
</dbReference>
<evidence type="ECO:0000256" key="1">
    <source>
        <dbReference type="ARBA" id="ARBA00010641"/>
    </source>
</evidence>
<dbReference type="Pfam" id="PF04542">
    <property type="entry name" value="Sigma70_r2"/>
    <property type="match status" value="1"/>
</dbReference>
<name>A0A8J3IY62_9CHLR</name>
<evidence type="ECO:0000256" key="6">
    <source>
        <dbReference type="RuleBase" id="RU000716"/>
    </source>
</evidence>
<dbReference type="Gene3D" id="1.10.1740.10">
    <property type="match status" value="1"/>
</dbReference>
<dbReference type="GO" id="GO:0016987">
    <property type="term" value="F:sigma factor activity"/>
    <property type="evidence" value="ECO:0007669"/>
    <property type="project" value="UniProtKB-KW"/>
</dbReference>
<accession>A0A8J3IY62</accession>
<dbReference type="CDD" id="cd06171">
    <property type="entry name" value="Sigma70_r4"/>
    <property type="match status" value="1"/>
</dbReference>
<keyword evidence="3 6" id="KW-0731">Sigma factor</keyword>
<dbReference type="InterPro" id="IPR036388">
    <property type="entry name" value="WH-like_DNA-bd_sf"/>
</dbReference>
<dbReference type="EMBL" id="BNJK01000002">
    <property type="protein sequence ID" value="GHO98937.1"/>
    <property type="molecule type" value="Genomic_DNA"/>
</dbReference>
<evidence type="ECO:0000313" key="9">
    <source>
        <dbReference type="EMBL" id="GHO98937.1"/>
    </source>
</evidence>
<organism evidence="9 10">
    <name type="scientific">Reticulibacter mediterranei</name>
    <dbReference type="NCBI Taxonomy" id="2778369"/>
    <lineage>
        <taxon>Bacteria</taxon>
        <taxon>Bacillati</taxon>
        <taxon>Chloroflexota</taxon>
        <taxon>Ktedonobacteria</taxon>
        <taxon>Ktedonobacterales</taxon>
        <taxon>Reticulibacteraceae</taxon>
        <taxon>Reticulibacter</taxon>
    </lineage>
</organism>
<sequence length="175" mass="20673">MQTPNHVKRFEQVVLSHLDAAYNLARWLTHHEQDAEDIVQESYLRAFKFFHSFHGSDARPWLLAIVRNTYYTWRQQKRIHDPVEYLDEESDIEDAHALNPEELALQSSNYELLRQALEQLPAEFREVVILRELEGLSYQEIATITAVPLGTVMSRLARARKRLQHFLTCQMKKEQ</sequence>
<dbReference type="PANTHER" id="PTHR43133">
    <property type="entry name" value="RNA POLYMERASE ECF-TYPE SIGMA FACTO"/>
    <property type="match status" value="1"/>
</dbReference>
<evidence type="ECO:0000259" key="8">
    <source>
        <dbReference type="Pfam" id="PF08281"/>
    </source>
</evidence>
<evidence type="ECO:0000313" key="10">
    <source>
        <dbReference type="Proteomes" id="UP000597444"/>
    </source>
</evidence>
<evidence type="ECO:0000259" key="7">
    <source>
        <dbReference type="Pfam" id="PF04542"/>
    </source>
</evidence>
<dbReference type="InterPro" id="IPR000838">
    <property type="entry name" value="RNA_pol_sigma70_ECF_CS"/>
</dbReference>
<dbReference type="GO" id="GO:0003677">
    <property type="term" value="F:DNA binding"/>
    <property type="evidence" value="ECO:0007669"/>
    <property type="project" value="UniProtKB-KW"/>
</dbReference>
<dbReference type="Gene3D" id="1.10.10.10">
    <property type="entry name" value="Winged helix-like DNA-binding domain superfamily/Winged helix DNA-binding domain"/>
    <property type="match status" value="1"/>
</dbReference>
<dbReference type="GO" id="GO:0006950">
    <property type="term" value="P:response to stress"/>
    <property type="evidence" value="ECO:0007669"/>
    <property type="project" value="UniProtKB-ARBA"/>
</dbReference>
<dbReference type="InterPro" id="IPR014284">
    <property type="entry name" value="RNA_pol_sigma-70_dom"/>
</dbReference>
<keyword evidence="5 6" id="KW-0804">Transcription</keyword>
<evidence type="ECO:0000256" key="2">
    <source>
        <dbReference type="ARBA" id="ARBA00023015"/>
    </source>
</evidence>
<dbReference type="InterPro" id="IPR013325">
    <property type="entry name" value="RNA_pol_sigma_r2"/>
</dbReference>
<evidence type="ECO:0000256" key="3">
    <source>
        <dbReference type="ARBA" id="ARBA00023082"/>
    </source>
</evidence>
<reference evidence="9" key="1">
    <citation type="submission" date="2020-10" db="EMBL/GenBank/DDBJ databases">
        <title>Taxonomic study of unclassified bacteria belonging to the class Ktedonobacteria.</title>
        <authorList>
            <person name="Yabe S."/>
            <person name="Wang C.M."/>
            <person name="Zheng Y."/>
            <person name="Sakai Y."/>
            <person name="Cavaletti L."/>
            <person name="Monciardini P."/>
            <person name="Donadio S."/>
        </authorList>
    </citation>
    <scope>NUCLEOTIDE SEQUENCE</scope>
    <source>
        <strain evidence="9">ID150040</strain>
    </source>
</reference>
<gene>
    <name evidence="9" type="ORF">KSF_089850</name>
</gene>
<dbReference type="PROSITE" id="PS01063">
    <property type="entry name" value="SIGMA70_ECF"/>
    <property type="match status" value="1"/>
</dbReference>
<dbReference type="InterPro" id="IPR039425">
    <property type="entry name" value="RNA_pol_sigma-70-like"/>
</dbReference>
<evidence type="ECO:0000256" key="4">
    <source>
        <dbReference type="ARBA" id="ARBA00023125"/>
    </source>
</evidence>
<dbReference type="SUPFAM" id="SSF88659">
    <property type="entry name" value="Sigma3 and sigma4 domains of RNA polymerase sigma factors"/>
    <property type="match status" value="1"/>
</dbReference>
<dbReference type="SUPFAM" id="SSF88946">
    <property type="entry name" value="Sigma2 domain of RNA polymerase sigma factors"/>
    <property type="match status" value="1"/>
</dbReference>
<dbReference type="InterPro" id="IPR013249">
    <property type="entry name" value="RNA_pol_sigma70_r4_t2"/>
</dbReference>
<keyword evidence="2 6" id="KW-0805">Transcription regulation</keyword>
<dbReference type="AlphaFoldDB" id="A0A8J3IY62"/>
<protein>
    <recommendedName>
        <fullName evidence="6">RNA polymerase sigma factor</fullName>
    </recommendedName>
</protein>
<comment type="similarity">
    <text evidence="1 6">Belongs to the sigma-70 factor family. ECF subfamily.</text>
</comment>
<dbReference type="InterPro" id="IPR007627">
    <property type="entry name" value="RNA_pol_sigma70_r2"/>
</dbReference>
<feature type="domain" description="RNA polymerase sigma-70 region 2" evidence="7">
    <location>
        <begin position="14"/>
        <end position="77"/>
    </location>
</feature>
<evidence type="ECO:0000256" key="5">
    <source>
        <dbReference type="ARBA" id="ARBA00023163"/>
    </source>
</evidence>
<proteinExistence type="inferred from homology"/>
<dbReference type="PANTHER" id="PTHR43133:SF8">
    <property type="entry name" value="RNA POLYMERASE SIGMA FACTOR HI_1459-RELATED"/>
    <property type="match status" value="1"/>
</dbReference>
<dbReference type="RefSeq" id="WP_220209605.1">
    <property type="nucleotide sequence ID" value="NZ_BNJK01000002.1"/>
</dbReference>
<keyword evidence="10" id="KW-1185">Reference proteome</keyword>
<dbReference type="NCBIfam" id="TIGR02937">
    <property type="entry name" value="sigma70-ECF"/>
    <property type="match status" value="1"/>
</dbReference>
<dbReference type="InterPro" id="IPR013324">
    <property type="entry name" value="RNA_pol_sigma_r3/r4-like"/>
</dbReference>
<dbReference type="Proteomes" id="UP000597444">
    <property type="component" value="Unassembled WGS sequence"/>
</dbReference>
<keyword evidence="4 6" id="KW-0238">DNA-binding</keyword>
<dbReference type="Pfam" id="PF08281">
    <property type="entry name" value="Sigma70_r4_2"/>
    <property type="match status" value="1"/>
</dbReference>
<feature type="domain" description="RNA polymerase sigma factor 70 region 4 type 2" evidence="8">
    <location>
        <begin position="111"/>
        <end position="163"/>
    </location>
</feature>